<protein>
    <submittedName>
        <fullName evidence="6">Penicillin-binding protein activator</fullName>
    </submittedName>
</protein>
<keyword evidence="2" id="KW-0732">Signal</keyword>
<dbReference type="InterPro" id="IPR051010">
    <property type="entry name" value="BCAA_transport"/>
</dbReference>
<dbReference type="SUPFAM" id="SSF53822">
    <property type="entry name" value="Periplasmic binding protein-like I"/>
    <property type="match status" value="1"/>
</dbReference>
<dbReference type="AlphaFoldDB" id="A0A5C6UBH8"/>
<dbReference type="InterPro" id="IPR028081">
    <property type="entry name" value="Leu-bd"/>
</dbReference>
<dbReference type="GO" id="GO:0006865">
    <property type="term" value="P:amino acid transport"/>
    <property type="evidence" value="ECO:0007669"/>
    <property type="project" value="UniProtKB-KW"/>
</dbReference>
<sequence>MIAFLAVLVTGCQTLLPKGPQRTDQTPTTQPTGPGVTPGLPGDETRHRVALLVPQSGENAGVGTSIANMATMALLDSKSESVRITTYDTAMGAANATRQAIADGNKLILGPLLASDVKIAAPIARAANVPLLSFSNDTSVAGNGTFLLGYVPSQSVERVVTFARSKGYKSFAALAPAGPYGERALAAMRSAVKDHGGAVIAAERYDRSAASITGAVRRLGRVSGYDAVLIADGGRVAVQAAPMLREAAGADMRFLGTELWNTDSSLAGAPALRGSWFASVSDGYYGQLASKYRARYGETPFRLSALGYDAVLLTVRVSRDWKPGTTFPINRLFASDGFGGIDGIFRFDNLGIAQRALEVSEVGAGGFKVVDPAPTKW</sequence>
<feature type="compositionally biased region" description="Low complexity" evidence="4">
    <location>
        <begin position="19"/>
        <end position="40"/>
    </location>
</feature>
<dbReference type="Proteomes" id="UP000321129">
    <property type="component" value="Unassembled WGS sequence"/>
</dbReference>
<gene>
    <name evidence="6" type="ORF">FSZ31_07825</name>
</gene>
<feature type="domain" description="Leucine-binding protein" evidence="5">
    <location>
        <begin position="48"/>
        <end position="317"/>
    </location>
</feature>
<proteinExistence type="inferred from homology"/>
<evidence type="ECO:0000256" key="2">
    <source>
        <dbReference type="ARBA" id="ARBA00022729"/>
    </source>
</evidence>
<dbReference type="EMBL" id="VOPY01000002">
    <property type="protein sequence ID" value="TXC69295.1"/>
    <property type="molecule type" value="Genomic_DNA"/>
</dbReference>
<comment type="caution">
    <text evidence="6">The sequence shown here is derived from an EMBL/GenBank/DDBJ whole genome shotgun (WGS) entry which is preliminary data.</text>
</comment>
<accession>A0A5C6UBH8</accession>
<feature type="region of interest" description="Disordered" evidence="4">
    <location>
        <begin position="17"/>
        <end position="40"/>
    </location>
</feature>
<reference evidence="6 7" key="1">
    <citation type="submission" date="2019-08" db="EMBL/GenBank/DDBJ databases">
        <title>Sphingorhabdus soil sp. nov., isolated from arctic soil.</title>
        <authorList>
            <person name="Liu Y."/>
        </authorList>
    </citation>
    <scope>NUCLEOTIDE SEQUENCE [LARGE SCALE GENOMIC DNA]</scope>
    <source>
        <strain evidence="6 7">D-2Q-5-6</strain>
    </source>
</reference>
<dbReference type="PANTHER" id="PTHR30483:SF6">
    <property type="entry name" value="PERIPLASMIC BINDING PROTEIN OF ABC TRANSPORTER FOR NATURAL AMINO ACIDS"/>
    <property type="match status" value="1"/>
</dbReference>
<dbReference type="CDD" id="cd06339">
    <property type="entry name" value="PBP1_YraM_LppC_lipoprotein-like"/>
    <property type="match status" value="1"/>
</dbReference>
<keyword evidence="7" id="KW-1185">Reference proteome</keyword>
<evidence type="ECO:0000313" key="7">
    <source>
        <dbReference type="Proteomes" id="UP000321129"/>
    </source>
</evidence>
<keyword evidence="3" id="KW-0029">Amino-acid transport</keyword>
<dbReference type="OrthoDB" id="7210494at2"/>
<evidence type="ECO:0000256" key="4">
    <source>
        <dbReference type="SAM" id="MobiDB-lite"/>
    </source>
</evidence>
<comment type="similarity">
    <text evidence="1">Belongs to the leucine-binding protein family.</text>
</comment>
<dbReference type="PANTHER" id="PTHR30483">
    <property type="entry name" value="LEUCINE-SPECIFIC-BINDING PROTEIN"/>
    <property type="match status" value="1"/>
</dbReference>
<organism evidence="6 7">
    <name type="scientific">Flavisphingopyxis soli</name>
    <dbReference type="NCBI Taxonomy" id="2601267"/>
    <lineage>
        <taxon>Bacteria</taxon>
        <taxon>Pseudomonadati</taxon>
        <taxon>Pseudomonadota</taxon>
        <taxon>Alphaproteobacteria</taxon>
        <taxon>Sphingomonadales</taxon>
        <taxon>Sphingopyxidaceae</taxon>
        <taxon>Flavisphingopyxis</taxon>
    </lineage>
</organism>
<dbReference type="Pfam" id="PF13458">
    <property type="entry name" value="Peripla_BP_6"/>
    <property type="match status" value="1"/>
</dbReference>
<evidence type="ECO:0000256" key="3">
    <source>
        <dbReference type="ARBA" id="ARBA00022970"/>
    </source>
</evidence>
<dbReference type="InterPro" id="IPR028082">
    <property type="entry name" value="Peripla_BP_I"/>
</dbReference>
<name>A0A5C6UBH8_9SPHN</name>
<evidence type="ECO:0000259" key="5">
    <source>
        <dbReference type="Pfam" id="PF13458"/>
    </source>
</evidence>
<evidence type="ECO:0000256" key="1">
    <source>
        <dbReference type="ARBA" id="ARBA00010062"/>
    </source>
</evidence>
<evidence type="ECO:0000313" key="6">
    <source>
        <dbReference type="EMBL" id="TXC69295.1"/>
    </source>
</evidence>
<keyword evidence="3" id="KW-0813">Transport</keyword>
<dbReference type="Gene3D" id="3.40.50.2300">
    <property type="match status" value="2"/>
</dbReference>